<evidence type="ECO:0000256" key="3">
    <source>
        <dbReference type="HAMAP-Rule" id="MF_00023"/>
    </source>
</evidence>
<protein>
    <recommendedName>
        <fullName evidence="3">SsrA-binding protein</fullName>
    </recommendedName>
    <alternativeName>
        <fullName evidence="3">Small protein B</fullName>
    </alternativeName>
</protein>
<dbReference type="NCBIfam" id="TIGR00086">
    <property type="entry name" value="smpB"/>
    <property type="match status" value="1"/>
</dbReference>
<dbReference type="PANTHER" id="PTHR30308">
    <property type="entry name" value="TMRNA-BINDING COMPONENT OF TRANS-TRANSLATION TAGGING COMPLEX"/>
    <property type="match status" value="1"/>
</dbReference>
<dbReference type="HAMAP" id="MF_00023">
    <property type="entry name" value="SmpB"/>
    <property type="match status" value="1"/>
</dbReference>
<evidence type="ECO:0000256" key="1">
    <source>
        <dbReference type="ARBA" id="ARBA00022490"/>
    </source>
</evidence>
<keyword evidence="2 3" id="KW-0694">RNA-binding</keyword>
<dbReference type="GO" id="GO:0005829">
    <property type="term" value="C:cytosol"/>
    <property type="evidence" value="ECO:0007669"/>
    <property type="project" value="TreeGrafter"/>
</dbReference>
<dbReference type="PANTHER" id="PTHR30308:SF2">
    <property type="entry name" value="SSRA-BINDING PROTEIN"/>
    <property type="match status" value="1"/>
</dbReference>
<dbReference type="SUPFAM" id="SSF74982">
    <property type="entry name" value="Small protein B (SmpB)"/>
    <property type="match status" value="1"/>
</dbReference>
<proteinExistence type="inferred from homology"/>
<dbReference type="NCBIfam" id="NF003843">
    <property type="entry name" value="PRK05422.1"/>
    <property type="match status" value="1"/>
</dbReference>
<dbReference type="RefSeq" id="WP_112748713.1">
    <property type="nucleotide sequence ID" value="NZ_QMFY01000012.1"/>
</dbReference>
<organism evidence="4 5">
    <name type="scientific">Pseudochryseolinea flava</name>
    <dbReference type="NCBI Taxonomy" id="2059302"/>
    <lineage>
        <taxon>Bacteria</taxon>
        <taxon>Pseudomonadati</taxon>
        <taxon>Bacteroidota</taxon>
        <taxon>Cytophagia</taxon>
        <taxon>Cytophagales</taxon>
        <taxon>Fulvivirgaceae</taxon>
        <taxon>Pseudochryseolinea</taxon>
    </lineage>
</organism>
<dbReference type="AlphaFoldDB" id="A0A364XYY1"/>
<dbReference type="Proteomes" id="UP000251889">
    <property type="component" value="Unassembled WGS sequence"/>
</dbReference>
<keyword evidence="5" id="KW-1185">Reference proteome</keyword>
<accession>A0A364XYY1</accession>
<comment type="subcellular location">
    <subcellularLocation>
        <location evidence="3">Cytoplasm</location>
    </subcellularLocation>
    <text evidence="3">The tmRNA-SmpB complex associates with stalled 70S ribosomes.</text>
</comment>
<gene>
    <name evidence="3" type="primary">smpB</name>
    <name evidence="4" type="ORF">DQQ10_20075</name>
</gene>
<evidence type="ECO:0000256" key="2">
    <source>
        <dbReference type="ARBA" id="ARBA00022884"/>
    </source>
</evidence>
<dbReference type="Gene3D" id="2.40.280.10">
    <property type="match status" value="1"/>
</dbReference>
<comment type="function">
    <text evidence="3">Required for rescue of stalled ribosomes mediated by trans-translation. Binds to transfer-messenger RNA (tmRNA), required for stable association of tmRNA with ribosomes. tmRNA and SmpB together mimic tRNA shape, replacing the anticodon stem-loop with SmpB. tmRNA is encoded by the ssrA gene; the 2 termini fold to resemble tRNA(Ala) and it encodes a 'tag peptide', a short internal open reading frame. During trans-translation Ala-aminoacylated tmRNA acts like a tRNA, entering the A-site of stalled ribosomes, displacing the stalled mRNA. The ribosome then switches to translate the ORF on the tmRNA; the nascent peptide is terminated with the 'tag peptide' encoded by the tmRNA and targeted for degradation. The ribosome is freed to recommence translation, which seems to be the essential function of trans-translation.</text>
</comment>
<dbReference type="GO" id="GO:0070929">
    <property type="term" value="P:trans-translation"/>
    <property type="evidence" value="ECO:0007669"/>
    <property type="project" value="UniProtKB-UniRule"/>
</dbReference>
<dbReference type="InterPro" id="IPR020081">
    <property type="entry name" value="SsrA-bd_prot_CS"/>
</dbReference>
<dbReference type="EMBL" id="QMFY01000012">
    <property type="protein sequence ID" value="RAV99199.1"/>
    <property type="molecule type" value="Genomic_DNA"/>
</dbReference>
<comment type="caution">
    <text evidence="4">The sequence shown here is derived from an EMBL/GenBank/DDBJ whole genome shotgun (WGS) entry which is preliminary data.</text>
</comment>
<keyword evidence="1 3" id="KW-0963">Cytoplasm</keyword>
<dbReference type="Pfam" id="PF01668">
    <property type="entry name" value="SmpB"/>
    <property type="match status" value="1"/>
</dbReference>
<comment type="similarity">
    <text evidence="3">Belongs to the SmpB family.</text>
</comment>
<dbReference type="GO" id="GO:0070930">
    <property type="term" value="P:trans-translation-dependent protein tagging"/>
    <property type="evidence" value="ECO:0007669"/>
    <property type="project" value="TreeGrafter"/>
</dbReference>
<evidence type="ECO:0000313" key="4">
    <source>
        <dbReference type="EMBL" id="RAV99199.1"/>
    </source>
</evidence>
<reference evidence="4 5" key="1">
    <citation type="submission" date="2018-06" db="EMBL/GenBank/DDBJ databases">
        <title>Chryseolinea flavus sp. nov., a member of the phylum Bacteroidetes isolated from soil.</title>
        <authorList>
            <person name="Li Y."/>
            <person name="Wang J."/>
        </authorList>
    </citation>
    <scope>NUCLEOTIDE SEQUENCE [LARGE SCALE GENOMIC DNA]</scope>
    <source>
        <strain evidence="4 5">SDU1-6</strain>
    </source>
</reference>
<dbReference type="OrthoDB" id="9805462at2"/>
<dbReference type="InterPro" id="IPR023620">
    <property type="entry name" value="SmpB"/>
</dbReference>
<dbReference type="GO" id="GO:0003723">
    <property type="term" value="F:RNA binding"/>
    <property type="evidence" value="ECO:0007669"/>
    <property type="project" value="UniProtKB-UniRule"/>
</dbReference>
<name>A0A364XYY1_9BACT</name>
<dbReference type="InterPro" id="IPR000037">
    <property type="entry name" value="SsrA-bd_prot"/>
</dbReference>
<sequence>MKSRFSNDINIRNRQAGFEYELLDKYIAGMVLTGTEIKSIREGKVNLQDGFCYFNNDELFVKGINITPYAQGTHYNHVATRERKLLLKRAEIKKLETKTEEKGFTLIPTRLFINDRGLAKLEIALARGKKLHDKRDSIRERDAKRELNRLKLK</sequence>
<dbReference type="PROSITE" id="PS01317">
    <property type="entry name" value="SSRP"/>
    <property type="match status" value="1"/>
</dbReference>
<evidence type="ECO:0000313" key="5">
    <source>
        <dbReference type="Proteomes" id="UP000251889"/>
    </source>
</evidence>